<dbReference type="PANTHER" id="PTHR46577:SF1">
    <property type="entry name" value="HTH-TYPE TRANSCRIPTIONAL REGULATORY PROTEIN GABR"/>
    <property type="match status" value="1"/>
</dbReference>
<dbReference type="Pfam" id="PF00392">
    <property type="entry name" value="GntR"/>
    <property type="match status" value="1"/>
</dbReference>
<dbReference type="InterPro" id="IPR000524">
    <property type="entry name" value="Tscrpt_reg_HTH_GntR"/>
</dbReference>
<dbReference type="PROSITE" id="PS50949">
    <property type="entry name" value="HTH_GNTR"/>
    <property type="match status" value="1"/>
</dbReference>
<keyword evidence="5" id="KW-0804">Transcription</keyword>
<dbReference type="Gene3D" id="3.40.640.10">
    <property type="entry name" value="Type I PLP-dependent aspartate aminotransferase-like (Major domain)"/>
    <property type="match status" value="1"/>
</dbReference>
<protein>
    <recommendedName>
        <fullName evidence="6">HTH gntR-type domain-containing protein</fullName>
    </recommendedName>
</protein>
<organism evidence="7 8">
    <name type="scientific">Rhodopila globiformis</name>
    <name type="common">Rhodopseudomonas globiformis</name>
    <dbReference type="NCBI Taxonomy" id="1071"/>
    <lineage>
        <taxon>Bacteria</taxon>
        <taxon>Pseudomonadati</taxon>
        <taxon>Pseudomonadota</taxon>
        <taxon>Alphaproteobacteria</taxon>
        <taxon>Acetobacterales</taxon>
        <taxon>Acetobacteraceae</taxon>
        <taxon>Rhodopila</taxon>
    </lineage>
</organism>
<evidence type="ECO:0000256" key="1">
    <source>
        <dbReference type="ARBA" id="ARBA00005384"/>
    </source>
</evidence>
<dbReference type="CDD" id="cd07377">
    <property type="entry name" value="WHTH_GntR"/>
    <property type="match status" value="1"/>
</dbReference>
<dbReference type="InterPro" id="IPR036388">
    <property type="entry name" value="WH-like_DNA-bd_sf"/>
</dbReference>
<dbReference type="CDD" id="cd00609">
    <property type="entry name" value="AAT_like"/>
    <property type="match status" value="1"/>
</dbReference>
<dbReference type="PANTHER" id="PTHR46577">
    <property type="entry name" value="HTH-TYPE TRANSCRIPTIONAL REGULATORY PROTEIN GABR"/>
    <property type="match status" value="1"/>
</dbReference>
<dbReference type="EMBL" id="NHRY01000182">
    <property type="protein sequence ID" value="PPQ31812.1"/>
    <property type="molecule type" value="Genomic_DNA"/>
</dbReference>
<dbReference type="Proteomes" id="UP000239724">
    <property type="component" value="Unassembled WGS sequence"/>
</dbReference>
<dbReference type="SMART" id="SM00345">
    <property type="entry name" value="HTH_GNTR"/>
    <property type="match status" value="1"/>
</dbReference>
<dbReference type="GO" id="GO:0003700">
    <property type="term" value="F:DNA-binding transcription factor activity"/>
    <property type="evidence" value="ECO:0007669"/>
    <property type="project" value="InterPro"/>
</dbReference>
<keyword evidence="8" id="KW-1185">Reference proteome</keyword>
<dbReference type="OrthoDB" id="9808770at2"/>
<evidence type="ECO:0000256" key="2">
    <source>
        <dbReference type="ARBA" id="ARBA00022898"/>
    </source>
</evidence>
<keyword evidence="2" id="KW-0663">Pyridoxal phosphate</keyword>
<evidence type="ECO:0000256" key="3">
    <source>
        <dbReference type="ARBA" id="ARBA00023015"/>
    </source>
</evidence>
<evidence type="ECO:0000313" key="8">
    <source>
        <dbReference type="Proteomes" id="UP000239724"/>
    </source>
</evidence>
<dbReference type="InterPro" id="IPR036390">
    <property type="entry name" value="WH_DNA-bd_sf"/>
</dbReference>
<comment type="similarity">
    <text evidence="1">In the C-terminal section; belongs to the class-I pyridoxal-phosphate-dependent aminotransferase family.</text>
</comment>
<accession>A0A2S6NB07</accession>
<comment type="caution">
    <text evidence="7">The sequence shown here is derived from an EMBL/GenBank/DDBJ whole genome shotgun (WGS) entry which is preliminary data.</text>
</comment>
<evidence type="ECO:0000256" key="4">
    <source>
        <dbReference type="ARBA" id="ARBA00023125"/>
    </source>
</evidence>
<dbReference type="SUPFAM" id="SSF53383">
    <property type="entry name" value="PLP-dependent transferases"/>
    <property type="match status" value="1"/>
</dbReference>
<dbReference type="Gene3D" id="1.10.10.10">
    <property type="entry name" value="Winged helix-like DNA-binding domain superfamily/Winged helix DNA-binding domain"/>
    <property type="match status" value="1"/>
</dbReference>
<sequence>MLSPDQTRQSAVFDHLRHSILTGTLKAGGRLPPSRALARELGVARQTVVLAYERLAAEGYVRGRTGSGTYVATDLPDQAPLPVQPPRSAAIALSMRGARLAEVPAAATVRPPSLGLLLAGGLPDPDLFPAQAWARCAARVLKLLTGELAGYPPPQGLHVLREQIAARLAATRGLVADPGCIVITAGTQQALRTAADLLVDPGDPVWVEDPGYIAGRGALLAAGAQPVPVPSDAEGMDVAAGAEAAPHARLALVAPSHATPLGGALPIGRRLALLDWARRAGACVLEDDCDSEFRWEGRPLPPLATLDTAGQVIYCGTFSKTLAPALRIGFAIVPPPLVAAFVRARTLTDRGTDAFTQATLAEFMRQGLLASHVRRMRTEYARRREALLAAMRRHVTRAEPLAAPGGLHMVLRLPDGADEAAVVRAGAARDLALAPLRAYYVGAPRMAGLVVGFAATPTAMAGDVAKRLETVLAHTVDRAVA</sequence>
<reference evidence="7 8" key="1">
    <citation type="journal article" date="2018" name="Arch. Microbiol.">
        <title>New insights into the metabolic potential of the phototrophic purple bacterium Rhodopila globiformis DSM 161(T) from its draft genome sequence and evidence for a vanadium-dependent nitrogenase.</title>
        <authorList>
            <person name="Imhoff J.F."/>
            <person name="Rahn T."/>
            <person name="Kunzel S."/>
            <person name="Neulinger S.C."/>
        </authorList>
    </citation>
    <scope>NUCLEOTIDE SEQUENCE [LARGE SCALE GENOMIC DNA]</scope>
    <source>
        <strain evidence="7 8">DSM 161</strain>
    </source>
</reference>
<dbReference type="InterPro" id="IPR015424">
    <property type="entry name" value="PyrdxlP-dep_Trfase"/>
</dbReference>
<dbReference type="InterPro" id="IPR051446">
    <property type="entry name" value="HTH_trans_reg/aminotransferase"/>
</dbReference>
<evidence type="ECO:0000313" key="7">
    <source>
        <dbReference type="EMBL" id="PPQ31812.1"/>
    </source>
</evidence>
<dbReference type="GO" id="GO:0030170">
    <property type="term" value="F:pyridoxal phosphate binding"/>
    <property type="evidence" value="ECO:0007669"/>
    <property type="project" value="InterPro"/>
</dbReference>
<name>A0A2S6NB07_RHOGL</name>
<gene>
    <name evidence="7" type="ORF">CCS01_16470</name>
</gene>
<dbReference type="RefSeq" id="WP_104519916.1">
    <property type="nucleotide sequence ID" value="NZ_NHRY01000182.1"/>
</dbReference>
<evidence type="ECO:0000259" key="6">
    <source>
        <dbReference type="PROSITE" id="PS50949"/>
    </source>
</evidence>
<dbReference type="InterPro" id="IPR015421">
    <property type="entry name" value="PyrdxlP-dep_Trfase_major"/>
</dbReference>
<dbReference type="InterPro" id="IPR004839">
    <property type="entry name" value="Aminotransferase_I/II_large"/>
</dbReference>
<dbReference type="Pfam" id="PF00155">
    <property type="entry name" value="Aminotran_1_2"/>
    <property type="match status" value="1"/>
</dbReference>
<keyword evidence="3" id="KW-0805">Transcription regulation</keyword>
<dbReference type="GO" id="GO:0003677">
    <property type="term" value="F:DNA binding"/>
    <property type="evidence" value="ECO:0007669"/>
    <property type="project" value="UniProtKB-KW"/>
</dbReference>
<proteinExistence type="inferred from homology"/>
<keyword evidence="4" id="KW-0238">DNA-binding</keyword>
<evidence type="ECO:0000256" key="5">
    <source>
        <dbReference type="ARBA" id="ARBA00023163"/>
    </source>
</evidence>
<feature type="domain" description="HTH gntR-type" evidence="6">
    <location>
        <begin position="6"/>
        <end position="74"/>
    </location>
</feature>
<dbReference type="AlphaFoldDB" id="A0A2S6NB07"/>
<dbReference type="SUPFAM" id="SSF46785">
    <property type="entry name" value="Winged helix' DNA-binding domain"/>
    <property type="match status" value="1"/>
</dbReference>
<dbReference type="PRINTS" id="PR00035">
    <property type="entry name" value="HTHGNTR"/>
</dbReference>